<dbReference type="AlphaFoldDB" id="A0A0K2TM71"/>
<feature type="non-terminal residue" evidence="1">
    <location>
        <position position="1"/>
    </location>
</feature>
<accession>A0A0K2TM71</accession>
<evidence type="ECO:0000313" key="1">
    <source>
        <dbReference type="EMBL" id="CDW26541.1"/>
    </source>
</evidence>
<sequence length="51" mass="5575">LFNIFAFSVNNSLDLTLKTRRGHDESLFLQTLDLLSDPGHGLGLGIAGKYV</sequence>
<organism evidence="1">
    <name type="scientific">Lepeophtheirus salmonis</name>
    <name type="common">Salmon louse</name>
    <name type="synonym">Caligus salmonis</name>
    <dbReference type="NCBI Taxonomy" id="72036"/>
    <lineage>
        <taxon>Eukaryota</taxon>
        <taxon>Metazoa</taxon>
        <taxon>Ecdysozoa</taxon>
        <taxon>Arthropoda</taxon>
        <taxon>Crustacea</taxon>
        <taxon>Multicrustacea</taxon>
        <taxon>Hexanauplia</taxon>
        <taxon>Copepoda</taxon>
        <taxon>Siphonostomatoida</taxon>
        <taxon>Caligidae</taxon>
        <taxon>Lepeophtheirus</taxon>
    </lineage>
</organism>
<reference evidence="1" key="1">
    <citation type="submission" date="2014-05" db="EMBL/GenBank/DDBJ databases">
        <authorList>
            <person name="Chronopoulou M."/>
        </authorList>
    </citation>
    <scope>NUCLEOTIDE SEQUENCE</scope>
    <source>
        <tissue evidence="1">Whole organism</tissue>
    </source>
</reference>
<dbReference type="EMBL" id="HACA01009180">
    <property type="protein sequence ID" value="CDW26541.1"/>
    <property type="molecule type" value="Transcribed_RNA"/>
</dbReference>
<name>A0A0K2TM71_LEPSM</name>
<protein>
    <submittedName>
        <fullName evidence="1">Uncharacterized protein</fullName>
    </submittedName>
</protein>
<proteinExistence type="predicted"/>